<comment type="caution">
    <text evidence="4">The sequence shown here is derived from an EMBL/GenBank/DDBJ whole genome shotgun (WGS) entry which is preliminary data.</text>
</comment>
<keyword evidence="1" id="KW-0677">Repeat</keyword>
<reference evidence="4" key="3">
    <citation type="submission" date="2022-01" db="EMBL/GenBank/DDBJ databases">
        <title>Collection of gut derived symbiotic bacterial strains cultured from healthy donors.</title>
        <authorList>
            <person name="Lin H."/>
            <person name="Kohout C."/>
            <person name="Waligurski E."/>
            <person name="Pamer E.G."/>
        </authorList>
    </citation>
    <scope>NUCLEOTIDE SEQUENCE</scope>
    <source>
        <strain evidence="4">DFI.6.55</strain>
    </source>
</reference>
<keyword evidence="6" id="KW-1185">Reference proteome</keyword>
<evidence type="ECO:0000313" key="4">
    <source>
        <dbReference type="EMBL" id="MCG4747003.1"/>
    </source>
</evidence>
<dbReference type="SUPFAM" id="SSF63520">
    <property type="entry name" value="PTS-regulatory domain, PRD"/>
    <property type="match status" value="1"/>
</dbReference>
<feature type="domain" description="PTS EIIA type-2" evidence="2">
    <location>
        <begin position="511"/>
        <end position="649"/>
    </location>
</feature>
<dbReference type="RefSeq" id="WP_165642288.1">
    <property type="nucleotide sequence ID" value="NZ_BAABZL010000001.1"/>
</dbReference>
<dbReference type="Gene3D" id="1.10.10.10">
    <property type="entry name" value="Winged helix-like DNA-binding domain superfamily/Winged helix DNA-binding domain"/>
    <property type="match status" value="1"/>
</dbReference>
<sequence>MSADNLTLRQRKILHFLQNHTGFITGSELSKHLEVSSKTIRTDISEINQQLNHSDIRIVSEHSKGYYLDAGNPAALAELNKIDRVFLTKEDRVRFLTLRLCLADSPLDLYDLEDEMYVSRTTLDHDLHQLKRQHVMSPPHIQLFQSRDQIWFEADERKRRDILNQLFHKDWDYNNKGNAYYGYDFLDERMLDLITSEVSDHLKQQGLQMEDTNLVTLNLAIAIMYHRLANGHGLPADQPAARSNAAADRACEVMLDSLESILKTSFPPHERDRIYEIIAAGHLMDASLLNFKTVAEYFEPDVLQMAHEYLEHIKDIFGINLSEDEDFYITLLQYIRCLKIPGHIFNDQENPDLIRSNLLIEYELACLFQPLALKYLGSYPDRTELLYLALCLSGAIEFLSTQHPEQKLKTVICSHLNLPATWALKRKVLGAFGNYLEITALLPVNAKSSFSFEDTDLVLTTVRKPITCHEDTTTIRISSYMAPNDYLNIECYISSMRFLRICPAHVPAFPHLLRTAYWHTGLGSHSPVSLIELMAGDFLREGIVSPSFPEEILHRESISGFALKPGILLLYSLSPSKKTQLGVALMEHRLLWKSHKIRLIIMACFTREDVNLIFRLLQTLYQEHYSEEEIRNLRTREEVEEYYSVKNIK</sequence>
<dbReference type="InterPro" id="IPR011608">
    <property type="entry name" value="PRD"/>
</dbReference>
<reference evidence="5" key="2">
    <citation type="submission" date="2020-02" db="EMBL/GenBank/DDBJ databases">
        <authorList>
            <person name="Littmann E."/>
            <person name="Sorbara M."/>
        </authorList>
    </citation>
    <scope>NUCLEOTIDE SEQUENCE</scope>
    <source>
        <strain evidence="5">MSK.1.17</strain>
    </source>
</reference>
<evidence type="ECO:0000313" key="7">
    <source>
        <dbReference type="Proteomes" id="UP001299608"/>
    </source>
</evidence>
<evidence type="ECO:0000259" key="3">
    <source>
        <dbReference type="PROSITE" id="PS51372"/>
    </source>
</evidence>
<dbReference type="InterPro" id="IPR013196">
    <property type="entry name" value="HTH_11"/>
</dbReference>
<dbReference type="Proteomes" id="UP001299608">
    <property type="component" value="Unassembled WGS sequence"/>
</dbReference>
<name>A0AAW5BUM6_9FIRM</name>
<dbReference type="PANTHER" id="PTHR30185:SF12">
    <property type="entry name" value="TRANSCRIPTIONAL REGULATOR MANR"/>
    <property type="match status" value="1"/>
</dbReference>
<dbReference type="InterPro" id="IPR036390">
    <property type="entry name" value="WH_DNA-bd_sf"/>
</dbReference>
<dbReference type="Pfam" id="PF08279">
    <property type="entry name" value="HTH_11"/>
    <property type="match status" value="1"/>
</dbReference>
<evidence type="ECO:0000256" key="1">
    <source>
        <dbReference type="ARBA" id="ARBA00022737"/>
    </source>
</evidence>
<reference evidence="5 6" key="1">
    <citation type="journal article" date="2020" name="Cell Host Microbe">
        <title>Functional and Genomic Variation between Human-Derived Isolates of Lachnospiraceae Reveals Inter- and Intra-Species Diversity.</title>
        <authorList>
            <person name="Sorbara M.T."/>
            <person name="Littmann E.R."/>
            <person name="Fontana E."/>
            <person name="Moody T.U."/>
            <person name="Kohout C.E."/>
            <person name="Gjonbalaj M."/>
            <person name="Eaton V."/>
            <person name="Seok R."/>
            <person name="Leiner I.M."/>
            <person name="Pamer E.G."/>
        </authorList>
    </citation>
    <scope>NUCLEOTIDE SEQUENCE [LARGE SCALE GENOMIC DNA]</scope>
    <source>
        <strain evidence="5 6">MSK.1.17</strain>
    </source>
</reference>
<dbReference type="InterPro" id="IPR036634">
    <property type="entry name" value="PRD_sf"/>
</dbReference>
<dbReference type="EMBL" id="JAAITT010000017">
    <property type="protein sequence ID" value="NSJ49636.1"/>
    <property type="molecule type" value="Genomic_DNA"/>
</dbReference>
<dbReference type="SUPFAM" id="SSF46785">
    <property type="entry name" value="Winged helix' DNA-binding domain"/>
    <property type="match status" value="1"/>
</dbReference>
<dbReference type="SUPFAM" id="SSF55804">
    <property type="entry name" value="Phoshotransferase/anion transport protein"/>
    <property type="match status" value="1"/>
</dbReference>
<organism evidence="4 7">
    <name type="scientific">Enterocloster aldenensis</name>
    <dbReference type="NCBI Taxonomy" id="358742"/>
    <lineage>
        <taxon>Bacteria</taxon>
        <taxon>Bacillati</taxon>
        <taxon>Bacillota</taxon>
        <taxon>Clostridia</taxon>
        <taxon>Lachnospirales</taxon>
        <taxon>Lachnospiraceae</taxon>
        <taxon>Enterocloster</taxon>
    </lineage>
</organism>
<dbReference type="GO" id="GO:0006355">
    <property type="term" value="P:regulation of DNA-templated transcription"/>
    <property type="evidence" value="ECO:0007669"/>
    <property type="project" value="InterPro"/>
</dbReference>
<dbReference type="EMBL" id="JAKNGE010000020">
    <property type="protein sequence ID" value="MCG4747003.1"/>
    <property type="molecule type" value="Genomic_DNA"/>
</dbReference>
<dbReference type="InterPro" id="IPR036388">
    <property type="entry name" value="WH-like_DNA-bd_sf"/>
</dbReference>
<evidence type="ECO:0000313" key="5">
    <source>
        <dbReference type="EMBL" id="NSJ49636.1"/>
    </source>
</evidence>
<dbReference type="PROSITE" id="PS51372">
    <property type="entry name" value="PRD_2"/>
    <property type="match status" value="1"/>
</dbReference>
<dbReference type="Proteomes" id="UP000669239">
    <property type="component" value="Unassembled WGS sequence"/>
</dbReference>
<protein>
    <submittedName>
        <fullName evidence="4">HTH domain-containing protein</fullName>
    </submittedName>
</protein>
<dbReference type="InterPro" id="IPR016152">
    <property type="entry name" value="PTrfase/Anion_transptr"/>
</dbReference>
<evidence type="ECO:0000259" key="2">
    <source>
        <dbReference type="PROSITE" id="PS51094"/>
    </source>
</evidence>
<gene>
    <name evidence="5" type="ORF">G5B36_13135</name>
    <name evidence="4" type="ORF">L0N08_16380</name>
</gene>
<dbReference type="AlphaFoldDB" id="A0AAW5BUM6"/>
<dbReference type="Pfam" id="PF00359">
    <property type="entry name" value="PTS_EIIA_2"/>
    <property type="match status" value="1"/>
</dbReference>
<feature type="domain" description="PRD" evidence="3">
    <location>
        <begin position="297"/>
        <end position="402"/>
    </location>
</feature>
<proteinExistence type="predicted"/>
<dbReference type="InterPro" id="IPR050661">
    <property type="entry name" value="BglG_antiterminators"/>
</dbReference>
<accession>A0AAW5BUM6</accession>
<evidence type="ECO:0000313" key="6">
    <source>
        <dbReference type="Proteomes" id="UP000669239"/>
    </source>
</evidence>
<dbReference type="Gene3D" id="3.40.930.10">
    <property type="entry name" value="Mannitol-specific EII, Chain A"/>
    <property type="match status" value="1"/>
</dbReference>
<dbReference type="PANTHER" id="PTHR30185">
    <property type="entry name" value="CRYPTIC BETA-GLUCOSIDE BGL OPERON ANTITERMINATOR"/>
    <property type="match status" value="1"/>
</dbReference>
<dbReference type="PROSITE" id="PS51094">
    <property type="entry name" value="PTS_EIIA_TYPE_2"/>
    <property type="match status" value="1"/>
</dbReference>
<dbReference type="GeneID" id="97205131"/>
<dbReference type="InterPro" id="IPR002178">
    <property type="entry name" value="PTS_EIIA_type-2_dom"/>
</dbReference>